<keyword evidence="2" id="KW-1185">Reference proteome</keyword>
<protein>
    <submittedName>
        <fullName evidence="1">Uncharacterized protein</fullName>
    </submittedName>
</protein>
<comment type="caution">
    <text evidence="1">The sequence shown here is derived from an EMBL/GenBank/DDBJ whole genome shotgun (WGS) entry which is preliminary data.</text>
</comment>
<sequence>MGRTNVLDAVADDLALQIATGRLRDRLFS</sequence>
<evidence type="ECO:0000313" key="2">
    <source>
        <dbReference type="Proteomes" id="UP000627838"/>
    </source>
</evidence>
<evidence type="ECO:0000313" key="1">
    <source>
        <dbReference type="EMBL" id="MBE1532849.1"/>
    </source>
</evidence>
<name>A0ABR9JQK0_9ACTN</name>
<proteinExistence type="predicted"/>
<dbReference type="Proteomes" id="UP000627838">
    <property type="component" value="Unassembled WGS sequence"/>
</dbReference>
<organism evidence="1 2">
    <name type="scientific">Actinomadura algeriensis</name>
    <dbReference type="NCBI Taxonomy" id="1679523"/>
    <lineage>
        <taxon>Bacteria</taxon>
        <taxon>Bacillati</taxon>
        <taxon>Actinomycetota</taxon>
        <taxon>Actinomycetes</taxon>
        <taxon>Streptosporangiales</taxon>
        <taxon>Thermomonosporaceae</taxon>
        <taxon>Actinomadura</taxon>
    </lineage>
</organism>
<reference evidence="1 2" key="1">
    <citation type="submission" date="2020-10" db="EMBL/GenBank/DDBJ databases">
        <title>Sequencing the genomes of 1000 actinobacteria strains.</title>
        <authorList>
            <person name="Klenk H.-P."/>
        </authorList>
    </citation>
    <scope>NUCLEOTIDE SEQUENCE [LARGE SCALE GENOMIC DNA]</scope>
    <source>
        <strain evidence="1 2">DSM 46744</strain>
    </source>
</reference>
<gene>
    <name evidence="1" type="ORF">H4W34_002682</name>
</gene>
<dbReference type="EMBL" id="JADBDZ010000001">
    <property type="protein sequence ID" value="MBE1532849.1"/>
    <property type="molecule type" value="Genomic_DNA"/>
</dbReference>
<accession>A0ABR9JQK0</accession>